<keyword evidence="2" id="KW-1185">Reference proteome</keyword>
<dbReference type="Proteomes" id="UP001151699">
    <property type="component" value="Chromosome X"/>
</dbReference>
<evidence type="ECO:0000313" key="2">
    <source>
        <dbReference type="Proteomes" id="UP001151699"/>
    </source>
</evidence>
<protein>
    <submittedName>
        <fullName evidence="1">Uncharacterized protein</fullName>
    </submittedName>
</protein>
<comment type="caution">
    <text evidence="1">The sequence shown here is derived from an EMBL/GenBank/DDBJ whole genome shotgun (WGS) entry which is preliminary data.</text>
</comment>
<sequence>MEWGEKVHYFISTPRMSVRSVVSKLVPNCSYMKQMRKRNCNASKDETRPDFVNSIQAITKPEMLLKDSKYLIPPIDVQEQQKTW</sequence>
<dbReference type="EMBL" id="WJQU01000003">
    <property type="protein sequence ID" value="KAJ6638036.1"/>
    <property type="molecule type" value="Genomic_DNA"/>
</dbReference>
<reference evidence="1" key="1">
    <citation type="submission" date="2022-07" db="EMBL/GenBank/DDBJ databases">
        <authorList>
            <person name="Trinca V."/>
            <person name="Uliana J.V.C."/>
            <person name="Torres T.T."/>
            <person name="Ward R.J."/>
            <person name="Monesi N."/>
        </authorList>
    </citation>
    <scope>NUCLEOTIDE SEQUENCE</scope>
    <source>
        <strain evidence="1">HSMRA1968</strain>
        <tissue evidence="1">Whole embryos</tissue>
    </source>
</reference>
<gene>
    <name evidence="1" type="ORF">Bhyg_10769</name>
</gene>
<name>A0A9Q0MU50_9DIPT</name>
<evidence type="ECO:0000313" key="1">
    <source>
        <dbReference type="EMBL" id="KAJ6638036.1"/>
    </source>
</evidence>
<proteinExistence type="predicted"/>
<accession>A0A9Q0MU50</accession>
<organism evidence="1 2">
    <name type="scientific">Pseudolycoriella hygida</name>
    <dbReference type="NCBI Taxonomy" id="35572"/>
    <lineage>
        <taxon>Eukaryota</taxon>
        <taxon>Metazoa</taxon>
        <taxon>Ecdysozoa</taxon>
        <taxon>Arthropoda</taxon>
        <taxon>Hexapoda</taxon>
        <taxon>Insecta</taxon>
        <taxon>Pterygota</taxon>
        <taxon>Neoptera</taxon>
        <taxon>Endopterygota</taxon>
        <taxon>Diptera</taxon>
        <taxon>Nematocera</taxon>
        <taxon>Sciaroidea</taxon>
        <taxon>Sciaridae</taxon>
        <taxon>Pseudolycoriella</taxon>
    </lineage>
</organism>
<dbReference type="AlphaFoldDB" id="A0A9Q0MU50"/>